<comment type="caution">
    <text evidence="1">The sequence shown here is derived from an EMBL/GenBank/DDBJ whole genome shotgun (WGS) entry which is preliminary data.</text>
</comment>
<dbReference type="Proteomes" id="UP000813385">
    <property type="component" value="Unassembled WGS sequence"/>
</dbReference>
<keyword evidence="2" id="KW-1185">Reference proteome</keyword>
<organism evidence="1 2">
    <name type="scientific">Plectosphaerella cucumerina</name>
    <dbReference type="NCBI Taxonomy" id="40658"/>
    <lineage>
        <taxon>Eukaryota</taxon>
        <taxon>Fungi</taxon>
        <taxon>Dikarya</taxon>
        <taxon>Ascomycota</taxon>
        <taxon>Pezizomycotina</taxon>
        <taxon>Sordariomycetes</taxon>
        <taxon>Hypocreomycetidae</taxon>
        <taxon>Glomerellales</taxon>
        <taxon>Plectosphaerellaceae</taxon>
        <taxon>Plectosphaerella</taxon>
    </lineage>
</organism>
<proteinExistence type="predicted"/>
<evidence type="ECO:0000313" key="1">
    <source>
        <dbReference type="EMBL" id="KAH7374782.1"/>
    </source>
</evidence>
<gene>
    <name evidence="1" type="ORF">B0T11DRAFT_322896</name>
</gene>
<name>A0A8K0TQU2_9PEZI</name>
<sequence length="212" mass="24191">MSCSPLTKRARHEVGGYQGSWQLSLRKVPGFGPIDSVKEGTKDQLAKIIIAWIEENKANLTQAEREGCVLRLLSFIQIVAAMKLETNIAKTARTVILTSYATLTHRNLNSVELSFSFKDDRTRELYQSEFKKSRLNAQGFWAITENVPDNFANGLTTRFFIEEEINRIEESALDIEWVPYVAHLQKKPEYTVDVDGQNQLAYILTEIYAELD</sequence>
<protein>
    <submittedName>
        <fullName evidence="1">Uncharacterized protein</fullName>
    </submittedName>
</protein>
<accession>A0A8K0TQU2</accession>
<evidence type="ECO:0000313" key="2">
    <source>
        <dbReference type="Proteomes" id="UP000813385"/>
    </source>
</evidence>
<reference evidence="1" key="1">
    <citation type="journal article" date="2021" name="Nat. Commun.">
        <title>Genetic determinants of endophytism in the Arabidopsis root mycobiome.</title>
        <authorList>
            <person name="Mesny F."/>
            <person name="Miyauchi S."/>
            <person name="Thiergart T."/>
            <person name="Pickel B."/>
            <person name="Atanasova L."/>
            <person name="Karlsson M."/>
            <person name="Huettel B."/>
            <person name="Barry K.W."/>
            <person name="Haridas S."/>
            <person name="Chen C."/>
            <person name="Bauer D."/>
            <person name="Andreopoulos W."/>
            <person name="Pangilinan J."/>
            <person name="LaButti K."/>
            <person name="Riley R."/>
            <person name="Lipzen A."/>
            <person name="Clum A."/>
            <person name="Drula E."/>
            <person name="Henrissat B."/>
            <person name="Kohler A."/>
            <person name="Grigoriev I.V."/>
            <person name="Martin F.M."/>
            <person name="Hacquard S."/>
        </authorList>
    </citation>
    <scope>NUCLEOTIDE SEQUENCE</scope>
    <source>
        <strain evidence="1">MPI-CAGE-AT-0016</strain>
    </source>
</reference>
<dbReference type="AlphaFoldDB" id="A0A8K0TQU2"/>
<dbReference type="EMBL" id="JAGPXD010000001">
    <property type="protein sequence ID" value="KAH7374782.1"/>
    <property type="molecule type" value="Genomic_DNA"/>
</dbReference>